<accession>A0AAP0WN14</accession>
<evidence type="ECO:0000313" key="8">
    <source>
        <dbReference type="EMBL" id="KAK9274552.1"/>
    </source>
</evidence>
<dbReference type="EMBL" id="JBBPBK010000011">
    <property type="protein sequence ID" value="KAK9274552.1"/>
    <property type="molecule type" value="Genomic_DNA"/>
</dbReference>
<keyword evidence="5 6" id="KW-0472">Membrane</keyword>
<feature type="transmembrane region" description="Helical" evidence="6">
    <location>
        <begin position="299"/>
        <end position="319"/>
    </location>
</feature>
<gene>
    <name evidence="8" type="ORF">L1049_021801</name>
</gene>
<dbReference type="Pfam" id="PF00892">
    <property type="entry name" value="EamA"/>
    <property type="match status" value="2"/>
</dbReference>
<evidence type="ECO:0000256" key="4">
    <source>
        <dbReference type="ARBA" id="ARBA00022989"/>
    </source>
</evidence>
<keyword evidence="4 6" id="KW-1133">Transmembrane helix</keyword>
<evidence type="ECO:0000256" key="6">
    <source>
        <dbReference type="RuleBase" id="RU363077"/>
    </source>
</evidence>
<dbReference type="PANTHER" id="PTHR31218">
    <property type="entry name" value="WAT1-RELATED PROTEIN"/>
    <property type="match status" value="1"/>
</dbReference>
<sequence>MGGFDDYKPAMAMFGLQFSYATVALSTRAALLQGMNPRVFVVYRQAIATLVIAPIAYFSRRNSHGISLGLRSFSLIFLASLIGVTLSQNIYFEGLYLASSSIASAMGNLVPAVTFLMAFIVGLEKVNIGSWRSIAKVAGTVLCVGGAISMAILRGPKLLNTEFLPTKSVFSPGGENWLLGCLFLFGSSCCWSFWLILQVPLSANYPDHLSLSAWLCFVATLQSVTITLFLEPDPEAWILHSNLELACCFFAGIVGSGLSFFVQAWCISRRGPLFSAMFNPLATVIVTILAALFLHEEIYTGSLVGAFAVISGLYVVLWGKAKDLEEIKKETDSKEENDQKRIMEILIEDPSKKTFKSDLEEPLLSDKSTIVDESEINH</sequence>
<dbReference type="InterPro" id="IPR037185">
    <property type="entry name" value="EmrE-like"/>
</dbReference>
<reference evidence="8 9" key="1">
    <citation type="journal article" date="2024" name="Plant J.">
        <title>Genome sequences and population genomics reveal climatic adaptation and genomic divergence between two closely related sweetgum species.</title>
        <authorList>
            <person name="Xu W.Q."/>
            <person name="Ren C.Q."/>
            <person name="Zhang X.Y."/>
            <person name="Comes H.P."/>
            <person name="Liu X.H."/>
            <person name="Li Y.G."/>
            <person name="Kettle C.J."/>
            <person name="Jalonen R."/>
            <person name="Gaisberger H."/>
            <person name="Ma Y.Z."/>
            <person name="Qiu Y.X."/>
        </authorList>
    </citation>
    <scope>NUCLEOTIDE SEQUENCE [LARGE SCALE GENOMIC DNA]</scope>
    <source>
        <strain evidence="8">Hangzhou</strain>
    </source>
</reference>
<dbReference type="AlphaFoldDB" id="A0AAP0WN14"/>
<protein>
    <recommendedName>
        <fullName evidence="6">WAT1-related protein</fullName>
    </recommendedName>
</protein>
<evidence type="ECO:0000256" key="5">
    <source>
        <dbReference type="ARBA" id="ARBA00023136"/>
    </source>
</evidence>
<comment type="similarity">
    <text evidence="2 6">Belongs to the drug/metabolite transporter (DMT) superfamily. Plant drug/metabolite exporter (P-DME) (TC 2.A.7.4) family.</text>
</comment>
<dbReference type="GO" id="GO:0022857">
    <property type="term" value="F:transmembrane transporter activity"/>
    <property type="evidence" value="ECO:0007669"/>
    <property type="project" value="InterPro"/>
</dbReference>
<dbReference type="InterPro" id="IPR030184">
    <property type="entry name" value="WAT1-related"/>
</dbReference>
<evidence type="ECO:0000256" key="1">
    <source>
        <dbReference type="ARBA" id="ARBA00004141"/>
    </source>
</evidence>
<comment type="subcellular location">
    <subcellularLocation>
        <location evidence="1 6">Membrane</location>
        <topology evidence="1 6">Multi-pass membrane protein</topology>
    </subcellularLocation>
</comment>
<evidence type="ECO:0000259" key="7">
    <source>
        <dbReference type="Pfam" id="PF00892"/>
    </source>
</evidence>
<dbReference type="GO" id="GO:0016020">
    <property type="term" value="C:membrane"/>
    <property type="evidence" value="ECO:0007669"/>
    <property type="project" value="UniProtKB-SubCell"/>
</dbReference>
<dbReference type="SUPFAM" id="SSF103481">
    <property type="entry name" value="Multidrug resistance efflux transporter EmrE"/>
    <property type="match status" value="2"/>
</dbReference>
<proteinExistence type="inferred from homology"/>
<evidence type="ECO:0000256" key="3">
    <source>
        <dbReference type="ARBA" id="ARBA00022692"/>
    </source>
</evidence>
<feature type="domain" description="EamA" evidence="7">
    <location>
        <begin position="11"/>
        <end position="146"/>
    </location>
</feature>
<comment type="caution">
    <text evidence="8">The sequence shown here is derived from an EMBL/GenBank/DDBJ whole genome shotgun (WGS) entry which is preliminary data.</text>
</comment>
<feature type="transmembrane region" description="Helical" evidence="6">
    <location>
        <begin position="273"/>
        <end position="293"/>
    </location>
</feature>
<feature type="transmembrane region" description="Helical" evidence="6">
    <location>
        <begin position="209"/>
        <end position="230"/>
    </location>
</feature>
<feature type="transmembrane region" description="Helical" evidence="6">
    <location>
        <begin position="177"/>
        <end position="197"/>
    </location>
</feature>
<keyword evidence="3 6" id="KW-0812">Transmembrane</keyword>
<feature type="transmembrane region" description="Helical" evidence="6">
    <location>
        <begin position="236"/>
        <end position="261"/>
    </location>
</feature>
<dbReference type="Proteomes" id="UP001415857">
    <property type="component" value="Unassembled WGS sequence"/>
</dbReference>
<feature type="transmembrane region" description="Helical" evidence="6">
    <location>
        <begin position="97"/>
        <end position="121"/>
    </location>
</feature>
<feature type="transmembrane region" description="Helical" evidence="6">
    <location>
        <begin position="70"/>
        <end position="91"/>
    </location>
</feature>
<dbReference type="InterPro" id="IPR000620">
    <property type="entry name" value="EamA_dom"/>
</dbReference>
<name>A0AAP0WN14_LIQFO</name>
<organism evidence="8 9">
    <name type="scientific">Liquidambar formosana</name>
    <name type="common">Formosan gum</name>
    <dbReference type="NCBI Taxonomy" id="63359"/>
    <lineage>
        <taxon>Eukaryota</taxon>
        <taxon>Viridiplantae</taxon>
        <taxon>Streptophyta</taxon>
        <taxon>Embryophyta</taxon>
        <taxon>Tracheophyta</taxon>
        <taxon>Spermatophyta</taxon>
        <taxon>Magnoliopsida</taxon>
        <taxon>eudicotyledons</taxon>
        <taxon>Gunneridae</taxon>
        <taxon>Pentapetalae</taxon>
        <taxon>Saxifragales</taxon>
        <taxon>Altingiaceae</taxon>
        <taxon>Liquidambar</taxon>
    </lineage>
</organism>
<evidence type="ECO:0000256" key="2">
    <source>
        <dbReference type="ARBA" id="ARBA00007635"/>
    </source>
</evidence>
<feature type="domain" description="EamA" evidence="7">
    <location>
        <begin position="179"/>
        <end position="317"/>
    </location>
</feature>
<feature type="transmembrane region" description="Helical" evidence="6">
    <location>
        <begin position="133"/>
        <end position="153"/>
    </location>
</feature>
<evidence type="ECO:0000313" key="9">
    <source>
        <dbReference type="Proteomes" id="UP001415857"/>
    </source>
</evidence>
<keyword evidence="9" id="KW-1185">Reference proteome</keyword>